<proteinExistence type="predicted"/>
<evidence type="ECO:0000313" key="1">
    <source>
        <dbReference type="EMBL" id="JAD62186.1"/>
    </source>
</evidence>
<accession>A0A0A9BFS8</accession>
<dbReference type="EMBL" id="GBRH01235709">
    <property type="protein sequence ID" value="JAD62186.1"/>
    <property type="molecule type" value="Transcribed_RNA"/>
</dbReference>
<protein>
    <submittedName>
        <fullName evidence="1">Uncharacterized protein</fullName>
    </submittedName>
</protein>
<sequence>MVIFYVNTHDAIPSSLCVMQ</sequence>
<dbReference type="AlphaFoldDB" id="A0A0A9BFS8"/>
<name>A0A0A9BFS8_ARUDO</name>
<organism evidence="1">
    <name type="scientific">Arundo donax</name>
    <name type="common">Giant reed</name>
    <name type="synonym">Donax arundinaceus</name>
    <dbReference type="NCBI Taxonomy" id="35708"/>
    <lineage>
        <taxon>Eukaryota</taxon>
        <taxon>Viridiplantae</taxon>
        <taxon>Streptophyta</taxon>
        <taxon>Embryophyta</taxon>
        <taxon>Tracheophyta</taxon>
        <taxon>Spermatophyta</taxon>
        <taxon>Magnoliopsida</taxon>
        <taxon>Liliopsida</taxon>
        <taxon>Poales</taxon>
        <taxon>Poaceae</taxon>
        <taxon>PACMAD clade</taxon>
        <taxon>Arundinoideae</taxon>
        <taxon>Arundineae</taxon>
        <taxon>Arundo</taxon>
    </lineage>
</organism>
<reference evidence="1" key="2">
    <citation type="journal article" date="2015" name="Data Brief">
        <title>Shoot transcriptome of the giant reed, Arundo donax.</title>
        <authorList>
            <person name="Barrero R.A."/>
            <person name="Guerrero F.D."/>
            <person name="Moolhuijzen P."/>
            <person name="Goolsby J.A."/>
            <person name="Tidwell J."/>
            <person name="Bellgard S.E."/>
            <person name="Bellgard M.I."/>
        </authorList>
    </citation>
    <scope>NUCLEOTIDE SEQUENCE</scope>
    <source>
        <tissue evidence="1">Shoot tissue taken approximately 20 cm above the soil surface</tissue>
    </source>
</reference>
<reference evidence="1" key="1">
    <citation type="submission" date="2014-09" db="EMBL/GenBank/DDBJ databases">
        <authorList>
            <person name="Magalhaes I.L.F."/>
            <person name="Oliveira U."/>
            <person name="Santos F.R."/>
            <person name="Vidigal T.H.D.A."/>
            <person name="Brescovit A.D."/>
            <person name="Santos A.J."/>
        </authorList>
    </citation>
    <scope>NUCLEOTIDE SEQUENCE</scope>
    <source>
        <tissue evidence="1">Shoot tissue taken approximately 20 cm above the soil surface</tissue>
    </source>
</reference>